<dbReference type="AlphaFoldDB" id="A0A388T9T5"/>
<organism evidence="1 2">
    <name type="scientific">Termititenax aidoneus</name>
    <dbReference type="NCBI Taxonomy" id="2218524"/>
    <lineage>
        <taxon>Bacteria</taxon>
        <taxon>Bacillati</taxon>
        <taxon>Candidatus Margulisiibacteriota</taxon>
        <taxon>Candidatus Termititenacia</taxon>
        <taxon>Candidatus Termititenacales</taxon>
        <taxon>Candidatus Termititenacaceae</taxon>
        <taxon>Candidatus Termititenax</taxon>
    </lineage>
</organism>
<comment type="caution">
    <text evidence="1">The sequence shown here is derived from an EMBL/GenBank/DDBJ whole genome shotgun (WGS) entry which is preliminary data.</text>
</comment>
<keyword evidence="2" id="KW-1185">Reference proteome</keyword>
<accession>A0A388T9T5</accession>
<name>A0A388T9T5_TERA1</name>
<gene>
    <name evidence="1" type="ORF">NO1_0719</name>
</gene>
<evidence type="ECO:0000313" key="1">
    <source>
        <dbReference type="EMBL" id="GBR73318.1"/>
    </source>
</evidence>
<evidence type="ECO:0000313" key="2">
    <source>
        <dbReference type="Proteomes" id="UP000269352"/>
    </source>
</evidence>
<dbReference type="EMBL" id="BGZN01000009">
    <property type="protein sequence ID" value="GBR73318.1"/>
    <property type="molecule type" value="Genomic_DNA"/>
</dbReference>
<protein>
    <submittedName>
        <fullName evidence="1">Uncharacterized protein</fullName>
    </submittedName>
</protein>
<proteinExistence type="predicted"/>
<dbReference type="Proteomes" id="UP000269352">
    <property type="component" value="Unassembled WGS sequence"/>
</dbReference>
<sequence length="248" mass="28651">MDNYPEILRQKYALQERGIYDVILSDLTITWDTPAEKLADNRRVFREFNKQQLYPHWQIDLTETLPKWDSANWVAVNTALYNIVSEAKHAGVKGLVINTAAGRLWNPLYNPRYNNISDSLAEQIIYQRGRDLMQVIENVYPQIEIAVYPVGAFERSTANYTYWHHFVNGLASIQRQQPVKLIFNSQNFYGRFVNTPNAPPAMLDAADLPLVPLYKIPERSGAEEILANIQTLYENYPQIIIRAQYSAL</sequence>
<reference evidence="1 2" key="1">
    <citation type="journal article" date="2019" name="ISME J.">
        <title>Genome analyses of uncultured TG2/ZB3 bacteria in 'Margulisbacteria' specifically attached to ectosymbiotic spirochetes of protists in the termite gut.</title>
        <authorList>
            <person name="Utami Y.D."/>
            <person name="Kuwahara H."/>
            <person name="Igai K."/>
            <person name="Murakami T."/>
            <person name="Sugaya K."/>
            <person name="Morikawa T."/>
            <person name="Nagura Y."/>
            <person name="Yuki M."/>
            <person name="Deevong P."/>
            <person name="Inoue T."/>
            <person name="Kihara K."/>
            <person name="Lo N."/>
            <person name="Yamada A."/>
            <person name="Ohkuma M."/>
            <person name="Hongoh Y."/>
        </authorList>
    </citation>
    <scope>NUCLEOTIDE SEQUENCE [LARGE SCALE GENOMIC DNA]</scope>
    <source>
        <strain evidence="1">NkOx7-01</strain>
    </source>
</reference>